<comment type="caution">
    <text evidence="1">The sequence shown here is derived from an EMBL/GenBank/DDBJ whole genome shotgun (WGS) entry which is preliminary data.</text>
</comment>
<feature type="non-terminal residue" evidence="1">
    <location>
        <position position="1"/>
    </location>
</feature>
<sequence>NGSVQKKAPLEHPTNDLTAPYILHKRNPEYTNTCHICHNVSDKLHWAICPTSNPLF</sequence>
<evidence type="ECO:0000313" key="2">
    <source>
        <dbReference type="Proteomes" id="UP000789901"/>
    </source>
</evidence>
<name>A0ABN7XN62_GIGMA</name>
<proteinExistence type="predicted"/>
<protein>
    <submittedName>
        <fullName evidence="1">25179_t:CDS:1</fullName>
    </submittedName>
</protein>
<gene>
    <name evidence="1" type="ORF">GMARGA_LOCUS45550</name>
</gene>
<dbReference type="Proteomes" id="UP000789901">
    <property type="component" value="Unassembled WGS sequence"/>
</dbReference>
<evidence type="ECO:0000313" key="1">
    <source>
        <dbReference type="EMBL" id="CAG8856729.1"/>
    </source>
</evidence>
<organism evidence="1 2">
    <name type="scientific">Gigaspora margarita</name>
    <dbReference type="NCBI Taxonomy" id="4874"/>
    <lineage>
        <taxon>Eukaryota</taxon>
        <taxon>Fungi</taxon>
        <taxon>Fungi incertae sedis</taxon>
        <taxon>Mucoromycota</taxon>
        <taxon>Glomeromycotina</taxon>
        <taxon>Glomeromycetes</taxon>
        <taxon>Diversisporales</taxon>
        <taxon>Gigasporaceae</taxon>
        <taxon>Gigaspora</taxon>
    </lineage>
</organism>
<keyword evidence="2" id="KW-1185">Reference proteome</keyword>
<accession>A0ABN7XN62</accession>
<dbReference type="EMBL" id="CAJVQB010163258">
    <property type="protein sequence ID" value="CAG8856729.1"/>
    <property type="molecule type" value="Genomic_DNA"/>
</dbReference>
<reference evidence="1 2" key="1">
    <citation type="submission" date="2021-06" db="EMBL/GenBank/DDBJ databases">
        <authorList>
            <person name="Kallberg Y."/>
            <person name="Tangrot J."/>
            <person name="Rosling A."/>
        </authorList>
    </citation>
    <scope>NUCLEOTIDE SEQUENCE [LARGE SCALE GENOMIC DNA]</scope>
    <source>
        <strain evidence="1 2">120-4 pot B 10/14</strain>
    </source>
</reference>
<feature type="non-terminal residue" evidence="1">
    <location>
        <position position="56"/>
    </location>
</feature>